<dbReference type="OrthoDB" id="6779578at2759"/>
<feature type="non-terminal residue" evidence="1">
    <location>
        <position position="1"/>
    </location>
</feature>
<organism evidence="1 2">
    <name type="scientific">Heterotrigona itama</name>
    <dbReference type="NCBI Taxonomy" id="395501"/>
    <lineage>
        <taxon>Eukaryota</taxon>
        <taxon>Metazoa</taxon>
        <taxon>Ecdysozoa</taxon>
        <taxon>Arthropoda</taxon>
        <taxon>Hexapoda</taxon>
        <taxon>Insecta</taxon>
        <taxon>Pterygota</taxon>
        <taxon>Neoptera</taxon>
        <taxon>Endopterygota</taxon>
        <taxon>Hymenoptera</taxon>
        <taxon>Apocrita</taxon>
        <taxon>Aculeata</taxon>
        <taxon>Apoidea</taxon>
        <taxon>Anthophila</taxon>
        <taxon>Apidae</taxon>
        <taxon>Heterotrigona</taxon>
    </lineage>
</organism>
<protein>
    <submittedName>
        <fullName evidence="1">Uncharacterized protein</fullName>
    </submittedName>
</protein>
<dbReference type="EMBL" id="CAJDYZ010009662">
    <property type="protein sequence ID" value="CAD1476917.1"/>
    <property type="molecule type" value="Genomic_DNA"/>
</dbReference>
<accession>A0A6V7HEF0</accession>
<evidence type="ECO:0000313" key="1">
    <source>
        <dbReference type="EMBL" id="CAD1476917.1"/>
    </source>
</evidence>
<sequence length="139" mass="15535">ESLGDPAYAERGNSARYLSGSLNGELSLSSNRIPFWSLVRSDALRSASVFRFRWIWDPLVCPERDDRRVNIHPATKRQVINRLRAVVAEHNTYALNAKPDQGKVFDATSRHGASNRFSTLVSSTGALCIARAPRRDPLN</sequence>
<proteinExistence type="predicted"/>
<gene>
    <name evidence="1" type="ORF">MHI_LOCUS694335</name>
</gene>
<name>A0A6V7HEF0_9HYME</name>
<keyword evidence="2" id="KW-1185">Reference proteome</keyword>
<evidence type="ECO:0000313" key="2">
    <source>
        <dbReference type="Proteomes" id="UP000752696"/>
    </source>
</evidence>
<dbReference type="AlphaFoldDB" id="A0A6V7HEF0"/>
<dbReference type="Proteomes" id="UP000752696">
    <property type="component" value="Unassembled WGS sequence"/>
</dbReference>
<comment type="caution">
    <text evidence="1">The sequence shown here is derived from an EMBL/GenBank/DDBJ whole genome shotgun (WGS) entry which is preliminary data.</text>
</comment>
<reference evidence="1" key="1">
    <citation type="submission" date="2020-07" db="EMBL/GenBank/DDBJ databases">
        <authorList>
            <person name="Nazaruddin N."/>
        </authorList>
    </citation>
    <scope>NUCLEOTIDE SEQUENCE</scope>
</reference>